<dbReference type="EMBL" id="KP259584">
    <property type="protein sequence ID" value="AKI32550.1"/>
    <property type="molecule type" value="Genomic_DNA"/>
</dbReference>
<dbReference type="AlphaFoldDB" id="A0A0G2USS5"/>
<proteinExistence type="predicted"/>
<organism evidence="1">
    <name type="scientific">Lobosphaera incisa</name>
    <dbReference type="NCBI Taxonomy" id="312850"/>
    <lineage>
        <taxon>Eukaryota</taxon>
        <taxon>Viridiplantae</taxon>
        <taxon>Chlorophyta</taxon>
        <taxon>core chlorophytes</taxon>
        <taxon>Trebouxiophyceae</taxon>
        <taxon>Trebouxiales</taxon>
        <taxon>Trebouxiaceae</taxon>
        <taxon>Lobosphaera</taxon>
    </lineage>
</organism>
<evidence type="ECO:0000313" key="1">
    <source>
        <dbReference type="EMBL" id="AKI32550.1"/>
    </source>
</evidence>
<gene>
    <name evidence="1" type="primary">spo11</name>
</gene>
<sequence length="51" mass="5497">GPLGSHEDWMAELDIMEQGNGKAEIEALYNIAGFAGLTNVLCQALDMQAFI</sequence>
<accession>A0A0G2USS5</accession>
<reference evidence="1" key="1">
    <citation type="submission" date="2014-12" db="EMBL/GenBank/DDBJ databases">
        <title>Meiotic genes and sexual reproduction in the green algal class Trebouxiophyceae (Chlorophyta).</title>
        <authorList>
            <person name="Fucikova K."/>
            <person name="Pazoutova M."/>
            <person name="Rindi F."/>
        </authorList>
    </citation>
    <scope>NUCLEOTIDE SEQUENCE</scope>
    <source>
        <strain evidence="1">SAG 2007</strain>
    </source>
</reference>
<feature type="non-terminal residue" evidence="1">
    <location>
        <position position="1"/>
    </location>
</feature>
<protein>
    <submittedName>
        <fullName evidence="1">Meiotic recombination protein SPO11</fullName>
    </submittedName>
</protein>
<name>A0A0G2USS5_9CHLO</name>